<dbReference type="GO" id="GO:0005763">
    <property type="term" value="C:mitochondrial small ribosomal subunit"/>
    <property type="evidence" value="ECO:0007669"/>
    <property type="project" value="TreeGrafter"/>
</dbReference>
<evidence type="ECO:0000256" key="8">
    <source>
        <dbReference type="SAM" id="MobiDB-lite"/>
    </source>
</evidence>
<keyword evidence="3" id="KW-0809">Transit peptide</keyword>
<accession>A0A0D1XAD9</accession>
<protein>
    <recommendedName>
        <fullName evidence="7">Small ribosomal subunit protein mS29</fullName>
    </recommendedName>
</protein>
<dbReference type="Pfam" id="PF10236">
    <property type="entry name" value="DAP3"/>
    <property type="match status" value="1"/>
</dbReference>
<dbReference type="EMBL" id="KN847582">
    <property type="protein sequence ID" value="KIV99160.1"/>
    <property type="molecule type" value="Genomic_DNA"/>
</dbReference>
<evidence type="ECO:0000313" key="9">
    <source>
        <dbReference type="EMBL" id="KIV99160.1"/>
    </source>
</evidence>
<comment type="subcellular location">
    <subcellularLocation>
        <location evidence="1">Mitochondrion</location>
    </subcellularLocation>
</comment>
<proteinExistence type="inferred from homology"/>
<comment type="similarity">
    <text evidence="2">Belongs to the mitochondrion-specific ribosomal protein mS29 family.</text>
</comment>
<evidence type="ECO:0000256" key="1">
    <source>
        <dbReference type="ARBA" id="ARBA00004173"/>
    </source>
</evidence>
<keyword evidence="5" id="KW-0496">Mitochondrion</keyword>
<dbReference type="Proteomes" id="UP000053259">
    <property type="component" value="Unassembled WGS sequence"/>
</dbReference>
<organism evidence="9 10">
    <name type="scientific">Verruconis gallopava</name>
    <dbReference type="NCBI Taxonomy" id="253628"/>
    <lineage>
        <taxon>Eukaryota</taxon>
        <taxon>Fungi</taxon>
        <taxon>Dikarya</taxon>
        <taxon>Ascomycota</taxon>
        <taxon>Pezizomycotina</taxon>
        <taxon>Dothideomycetes</taxon>
        <taxon>Pleosporomycetidae</taxon>
        <taxon>Venturiales</taxon>
        <taxon>Sympoventuriaceae</taxon>
        <taxon>Verruconis</taxon>
    </lineage>
</organism>
<evidence type="ECO:0000256" key="2">
    <source>
        <dbReference type="ARBA" id="ARBA00009863"/>
    </source>
</evidence>
<evidence type="ECO:0000256" key="4">
    <source>
        <dbReference type="ARBA" id="ARBA00022980"/>
    </source>
</evidence>
<dbReference type="InParanoid" id="A0A0D1XAD9"/>
<dbReference type="RefSeq" id="XP_016209030.1">
    <property type="nucleotide sequence ID" value="XM_016363110.1"/>
</dbReference>
<evidence type="ECO:0000313" key="10">
    <source>
        <dbReference type="Proteomes" id="UP000053259"/>
    </source>
</evidence>
<dbReference type="PANTHER" id="PTHR12810:SF0">
    <property type="entry name" value="SMALL RIBOSOMAL SUBUNIT PROTEIN MS29"/>
    <property type="match status" value="1"/>
</dbReference>
<dbReference type="InterPro" id="IPR019368">
    <property type="entry name" value="Ribosomal_mS29"/>
</dbReference>
<name>A0A0D1XAD9_9PEZI</name>
<evidence type="ECO:0000256" key="3">
    <source>
        <dbReference type="ARBA" id="ARBA00022946"/>
    </source>
</evidence>
<dbReference type="HOGENOM" id="CLU_046315_1_0_1"/>
<dbReference type="OrthoDB" id="274828at2759"/>
<feature type="region of interest" description="Disordered" evidence="8">
    <location>
        <begin position="60"/>
        <end position="79"/>
    </location>
</feature>
<dbReference type="PANTHER" id="PTHR12810">
    <property type="entry name" value="MITOCHONDRIAL 28S RIBOSOMAL PROTEIN S29"/>
    <property type="match status" value="1"/>
</dbReference>
<reference evidence="9 10" key="1">
    <citation type="submission" date="2015-01" db="EMBL/GenBank/DDBJ databases">
        <title>The Genome Sequence of Ochroconis gallopava CBS43764.</title>
        <authorList>
            <consortium name="The Broad Institute Genomics Platform"/>
            <person name="Cuomo C."/>
            <person name="de Hoog S."/>
            <person name="Gorbushina A."/>
            <person name="Stielow B."/>
            <person name="Teixiera M."/>
            <person name="Abouelleil A."/>
            <person name="Chapman S.B."/>
            <person name="Priest M."/>
            <person name="Young S.K."/>
            <person name="Wortman J."/>
            <person name="Nusbaum C."/>
            <person name="Birren B."/>
        </authorList>
    </citation>
    <scope>NUCLEOTIDE SEQUENCE [LARGE SCALE GENOMIC DNA]</scope>
    <source>
        <strain evidence="9 10">CBS 43764</strain>
    </source>
</reference>
<dbReference type="STRING" id="253628.A0A0D1XAD9"/>
<evidence type="ECO:0000256" key="7">
    <source>
        <dbReference type="ARBA" id="ARBA00035140"/>
    </source>
</evidence>
<keyword evidence="6" id="KW-0687">Ribonucleoprotein</keyword>
<dbReference type="GeneID" id="27317088"/>
<dbReference type="VEuPathDB" id="FungiDB:PV09_09115"/>
<keyword evidence="10" id="KW-1185">Reference proteome</keyword>
<evidence type="ECO:0000256" key="5">
    <source>
        <dbReference type="ARBA" id="ARBA00023128"/>
    </source>
</evidence>
<dbReference type="GO" id="GO:0003735">
    <property type="term" value="F:structural constituent of ribosome"/>
    <property type="evidence" value="ECO:0007669"/>
    <property type="project" value="TreeGrafter"/>
</dbReference>
<gene>
    <name evidence="9" type="ORF">PV09_09115</name>
</gene>
<keyword evidence="4" id="KW-0689">Ribosomal protein</keyword>
<evidence type="ECO:0000256" key="6">
    <source>
        <dbReference type="ARBA" id="ARBA00023274"/>
    </source>
</evidence>
<sequence length="535" mass="58069">MPPSRCLHLTPLRGAIDSALCSRGPRCQSSLGSAHYFSTSSTNSYPSPGPAKGVRTLRLKKKGPPQKAARPPEPGERKAFRKRIVLSNTNALPVKAIAPLSADAVSVDKSEVYTLSPDIIDRLRAVEAFKTKQGWSFFHTPAVLMTKESRALGKEMDGISGEHLNDQDAENASRKIAIKKSSRKVIVGEKGSGKSVLLLQAMSMAFLRGWVVINLPDGRELASSHTAFSPIHGTSPVQYAQPAYTSKLLKQILDANEKVLQKLFISEKPKFHLPIKEGMSLAGLLELGMNDQDRAWAVFQVFWRELTKTNSSINAAAGERPPVLLCLDNMSHVMTESQYKVLNDAGKLTSVHAHDLALVNHFAQHLSGAAQFPNGGMVLAATSASDGAKADAMCVGISIAETRQALTSGTPIPPEAISNYSKLQSLSPDKNPDPLALSNFHSPFVPIDERVLYTLDKADVIRLAGLNHADSTTLMKYWAKSGMYRGSVLPWNVDEARALSGGAIVGELEKKVVRYLQREPMVLEGETGGKKIRVH</sequence>
<dbReference type="AlphaFoldDB" id="A0A0D1XAD9"/>